<feature type="compositionally biased region" description="Basic and acidic residues" evidence="1">
    <location>
        <begin position="179"/>
        <end position="192"/>
    </location>
</feature>
<keyword evidence="2" id="KW-0472">Membrane</keyword>
<dbReference type="PANTHER" id="PTHR38589:SF1">
    <property type="entry name" value="BLR0621 PROTEIN"/>
    <property type="match status" value="1"/>
</dbReference>
<feature type="compositionally biased region" description="Basic and acidic residues" evidence="1">
    <location>
        <begin position="144"/>
        <end position="170"/>
    </location>
</feature>
<feature type="transmembrane region" description="Helical" evidence="2">
    <location>
        <begin position="16"/>
        <end position="36"/>
    </location>
</feature>
<protein>
    <submittedName>
        <fullName evidence="4">Cell wall binding repeat-containing protein</fullName>
    </submittedName>
</protein>
<evidence type="ECO:0000256" key="2">
    <source>
        <dbReference type="SAM" id="Phobius"/>
    </source>
</evidence>
<dbReference type="AlphaFoldDB" id="A0A381J7C8"/>
<organism evidence="4 5">
    <name type="scientific">Clostridium putrefaciens</name>
    <dbReference type="NCBI Taxonomy" id="99675"/>
    <lineage>
        <taxon>Bacteria</taxon>
        <taxon>Bacillati</taxon>
        <taxon>Bacillota</taxon>
        <taxon>Clostridia</taxon>
        <taxon>Eubacteriales</taxon>
        <taxon>Clostridiaceae</taxon>
        <taxon>Clostridium</taxon>
    </lineage>
</organism>
<sequence>MSKKIIRLLKNKKTGIIAFLIIILAGIGITLSLFIVNKHRVGTSKEKNNLAEESFIENETSIEEVNINDKEDNLKVEPEFIKKDFMGKTITKINFRNVPNGDIEYAIGEKSILQVFGEQDGWYKIRYNEKEGWASAKYIEKYTEEDKKKDDEQKKKDDEQKKKDEDEKKKSKEQKKRAEKIDNNIKADKKLNDNSTVPSSSSADYKRGFKHQAFSNSTQVILVTTKGMGTSYCNIKFYEKAGEDWNVITETSGRLGSNGLAYISNRKQSTNKTPAGVINIISAFGVANNPGTKYSYTKVNNEMYWDLNSGSSTYNRLIYNNPGGDYEHLASYPTQYKYALVTDYNNGQVQDKGGAIFLHCNGNGSTGGCVSMDETSMRNIITRVDPNKNPKILIIPNSDLGSYWN</sequence>
<keyword evidence="5" id="KW-1185">Reference proteome</keyword>
<keyword evidence="2" id="KW-1133">Transmembrane helix</keyword>
<dbReference type="Pfam" id="PF08239">
    <property type="entry name" value="SH3_3"/>
    <property type="match status" value="1"/>
</dbReference>
<keyword evidence="2" id="KW-0812">Transmembrane</keyword>
<dbReference type="PANTHER" id="PTHR38589">
    <property type="entry name" value="BLR0621 PROTEIN"/>
    <property type="match status" value="1"/>
</dbReference>
<accession>A0A381J7C8</accession>
<evidence type="ECO:0000259" key="3">
    <source>
        <dbReference type="Pfam" id="PF08239"/>
    </source>
</evidence>
<dbReference type="OrthoDB" id="186490at2"/>
<dbReference type="RefSeq" id="WP_115640408.1">
    <property type="nucleotide sequence ID" value="NZ_UFWZ01000001.1"/>
</dbReference>
<evidence type="ECO:0000313" key="4">
    <source>
        <dbReference type="EMBL" id="SUY46123.1"/>
    </source>
</evidence>
<feature type="compositionally biased region" description="Polar residues" evidence="1">
    <location>
        <begin position="193"/>
        <end position="203"/>
    </location>
</feature>
<dbReference type="Gene3D" id="2.30.30.40">
    <property type="entry name" value="SH3 Domains"/>
    <property type="match status" value="1"/>
</dbReference>
<feature type="region of interest" description="Disordered" evidence="1">
    <location>
        <begin position="144"/>
        <end position="204"/>
    </location>
</feature>
<evidence type="ECO:0000313" key="5">
    <source>
        <dbReference type="Proteomes" id="UP000254664"/>
    </source>
</evidence>
<gene>
    <name evidence="4" type="ORF">NCTC9836_00607</name>
</gene>
<name>A0A381J7C8_9CLOT</name>
<reference evidence="4 5" key="1">
    <citation type="submission" date="2018-06" db="EMBL/GenBank/DDBJ databases">
        <authorList>
            <consortium name="Pathogen Informatics"/>
            <person name="Doyle S."/>
        </authorList>
    </citation>
    <scope>NUCLEOTIDE SEQUENCE [LARGE SCALE GENOMIC DNA]</scope>
    <source>
        <strain evidence="4 5">NCTC9836</strain>
    </source>
</reference>
<dbReference type="EMBL" id="UFWZ01000001">
    <property type="protein sequence ID" value="SUY46123.1"/>
    <property type="molecule type" value="Genomic_DNA"/>
</dbReference>
<evidence type="ECO:0000256" key="1">
    <source>
        <dbReference type="SAM" id="MobiDB-lite"/>
    </source>
</evidence>
<feature type="domain" description="SH3b" evidence="3">
    <location>
        <begin position="112"/>
        <end position="140"/>
    </location>
</feature>
<dbReference type="Proteomes" id="UP000254664">
    <property type="component" value="Unassembled WGS sequence"/>
</dbReference>
<proteinExistence type="predicted"/>
<dbReference type="InterPro" id="IPR003646">
    <property type="entry name" value="SH3-like_bac-type"/>
</dbReference>